<gene>
    <name evidence="1" type="primary">42</name>
    <name evidence="1" type="ORF">PBI_INDLULAMITHI_42</name>
</gene>
<organism evidence="1 2">
    <name type="scientific">Mycobacterium phage Indlulamithi</name>
    <dbReference type="NCBI Taxonomy" id="2656582"/>
    <lineage>
        <taxon>Viruses</taxon>
        <taxon>Duplodnaviria</taxon>
        <taxon>Heunggongvirae</taxon>
        <taxon>Uroviricota</taxon>
        <taxon>Caudoviricetes</taxon>
        <taxon>Indlulamithivirus</taxon>
        <taxon>Indlulamithivirus indlulamithi</taxon>
    </lineage>
</organism>
<reference evidence="1 2" key="1">
    <citation type="submission" date="2019-10" db="EMBL/GenBank/DDBJ databases">
        <authorList>
            <person name="Garlena R.A."/>
            <person name="Russell D.A."/>
            <person name="Pope W.H."/>
            <person name="Jacobs-Sera D."/>
            <person name="Hatfull G.F."/>
        </authorList>
    </citation>
    <scope>NUCLEOTIDE SEQUENCE [LARGE SCALE GENOMIC DNA]</scope>
</reference>
<accession>A0A649VDQ2</accession>
<dbReference type="GeneID" id="55624480"/>
<evidence type="ECO:0000313" key="2">
    <source>
        <dbReference type="Proteomes" id="UP000423609"/>
    </source>
</evidence>
<name>A0A649VDQ2_9CAUD</name>
<keyword evidence="2" id="KW-1185">Reference proteome</keyword>
<dbReference type="KEGG" id="vg:55624480"/>
<dbReference type="RefSeq" id="YP_009853794.1">
    <property type="nucleotide sequence ID" value="NC_048824.1"/>
</dbReference>
<evidence type="ECO:0000313" key="1">
    <source>
        <dbReference type="EMBL" id="QGJ90082.1"/>
    </source>
</evidence>
<sequence length="97" mass="10939">MADIKARNRICTNCQVDVDVRQCDCNARVTTLISWDCTRCGTEVVTSGGHDVDCRKCGACYNGSGQRLRDDWRSNPSVYDDEIGDMEGYELQHANDW</sequence>
<proteinExistence type="predicted"/>
<dbReference type="Proteomes" id="UP000423609">
    <property type="component" value="Segment"/>
</dbReference>
<dbReference type="EMBL" id="MN585993">
    <property type="protein sequence ID" value="QGJ90082.1"/>
    <property type="molecule type" value="Genomic_DNA"/>
</dbReference>
<protein>
    <submittedName>
        <fullName evidence="1">Uncharacterized protein</fullName>
    </submittedName>
</protein>